<protein>
    <submittedName>
        <fullName evidence="2">Uncharacterized protein</fullName>
    </submittedName>
</protein>
<evidence type="ECO:0000313" key="3">
    <source>
        <dbReference type="Proteomes" id="UP001610335"/>
    </source>
</evidence>
<gene>
    <name evidence="2" type="ORF">BDW59DRAFT_146406</name>
</gene>
<reference evidence="2 3" key="1">
    <citation type="submission" date="2024-07" db="EMBL/GenBank/DDBJ databases">
        <title>Section-level genome sequencing and comparative genomics of Aspergillus sections Usti and Cavernicolus.</title>
        <authorList>
            <consortium name="Lawrence Berkeley National Laboratory"/>
            <person name="Nybo J.L."/>
            <person name="Vesth T.C."/>
            <person name="Theobald S."/>
            <person name="Frisvad J.C."/>
            <person name="Larsen T.O."/>
            <person name="Kjaerboelling I."/>
            <person name="Rothschild-Mancinelli K."/>
            <person name="Lyhne E.K."/>
            <person name="Kogle M.E."/>
            <person name="Barry K."/>
            <person name="Clum A."/>
            <person name="Na H."/>
            <person name="Ledsgaard L."/>
            <person name="Lin J."/>
            <person name="Lipzen A."/>
            <person name="Kuo A."/>
            <person name="Riley R."/>
            <person name="Mondo S."/>
            <person name="LaButti K."/>
            <person name="Haridas S."/>
            <person name="Pangalinan J."/>
            <person name="Salamov A.A."/>
            <person name="Simmons B.A."/>
            <person name="Magnuson J.K."/>
            <person name="Chen J."/>
            <person name="Drula E."/>
            <person name="Henrissat B."/>
            <person name="Wiebenga A."/>
            <person name="Lubbers R.J."/>
            <person name="Gomes A.C."/>
            <person name="Makela M.R."/>
            <person name="Stajich J."/>
            <person name="Grigoriev I.V."/>
            <person name="Mortensen U.H."/>
            <person name="De vries R.P."/>
            <person name="Baker S.E."/>
            <person name="Andersen M.R."/>
        </authorList>
    </citation>
    <scope>NUCLEOTIDE SEQUENCE [LARGE SCALE GENOMIC DNA]</scope>
    <source>
        <strain evidence="2 3">CBS 600.67</strain>
    </source>
</reference>
<keyword evidence="1" id="KW-1133">Transmembrane helix</keyword>
<feature type="transmembrane region" description="Helical" evidence="1">
    <location>
        <begin position="21"/>
        <end position="39"/>
    </location>
</feature>
<dbReference type="Proteomes" id="UP001610335">
    <property type="component" value="Unassembled WGS sequence"/>
</dbReference>
<evidence type="ECO:0000256" key="1">
    <source>
        <dbReference type="SAM" id="Phobius"/>
    </source>
</evidence>
<feature type="transmembrane region" description="Helical" evidence="1">
    <location>
        <begin position="81"/>
        <end position="102"/>
    </location>
</feature>
<accession>A0ABR4ICH3</accession>
<keyword evidence="1" id="KW-0472">Membrane</keyword>
<comment type="caution">
    <text evidence="2">The sequence shown here is derived from an EMBL/GenBank/DDBJ whole genome shotgun (WGS) entry which is preliminary data.</text>
</comment>
<name>A0ABR4ICH3_9EURO</name>
<proteinExistence type="predicted"/>
<organism evidence="2 3">
    <name type="scientific">Aspergillus cavernicola</name>
    <dbReference type="NCBI Taxonomy" id="176166"/>
    <lineage>
        <taxon>Eukaryota</taxon>
        <taxon>Fungi</taxon>
        <taxon>Dikarya</taxon>
        <taxon>Ascomycota</taxon>
        <taxon>Pezizomycotina</taxon>
        <taxon>Eurotiomycetes</taxon>
        <taxon>Eurotiomycetidae</taxon>
        <taxon>Eurotiales</taxon>
        <taxon>Aspergillaceae</taxon>
        <taxon>Aspergillus</taxon>
        <taxon>Aspergillus subgen. Nidulantes</taxon>
    </lineage>
</organism>
<sequence length="140" mass="16324">MLMLHQAHSCKSLIDVHRKKVYYPNMVFFALLLGSSYLSRLTDEFNRWNSGLGIRAPGPSSRGHSFTFKLTLAHELFRNRVLIFFLLEELILDAIVITLAYLFSTPASTDACNFFFRAREQLLLFWIILSFLQVTKYLRI</sequence>
<evidence type="ECO:0000313" key="2">
    <source>
        <dbReference type="EMBL" id="KAL2825317.1"/>
    </source>
</evidence>
<keyword evidence="3" id="KW-1185">Reference proteome</keyword>
<keyword evidence="1" id="KW-0812">Transmembrane</keyword>
<dbReference type="EMBL" id="JBFXLS010000037">
    <property type="protein sequence ID" value="KAL2825317.1"/>
    <property type="molecule type" value="Genomic_DNA"/>
</dbReference>